<reference evidence="3" key="1">
    <citation type="journal article" date="2020" name="Phytopathology">
        <title>Genome Sequence Resources of Colletotrichum truncatum, C. plurivorum, C. musicola, and C. sojae: Four Species Pathogenic to Soybean (Glycine max).</title>
        <authorList>
            <person name="Rogerio F."/>
            <person name="Boufleur T.R."/>
            <person name="Ciampi-Guillardi M."/>
            <person name="Sukno S.A."/>
            <person name="Thon M.R."/>
            <person name="Massola Junior N.S."/>
            <person name="Baroncelli R."/>
        </authorList>
    </citation>
    <scope>NUCLEOTIDE SEQUENCE</scope>
    <source>
        <strain evidence="3">LFN0074</strain>
    </source>
</reference>
<feature type="region of interest" description="Disordered" evidence="2">
    <location>
        <begin position="1"/>
        <end position="47"/>
    </location>
</feature>
<dbReference type="OrthoDB" id="5213630at2759"/>
<feature type="compositionally biased region" description="Pro residues" evidence="2">
    <location>
        <begin position="18"/>
        <end position="27"/>
    </location>
</feature>
<keyword evidence="4" id="KW-1185">Reference proteome</keyword>
<feature type="coiled-coil region" evidence="1">
    <location>
        <begin position="105"/>
        <end position="143"/>
    </location>
</feature>
<evidence type="ECO:0000313" key="3">
    <source>
        <dbReference type="EMBL" id="KAF6812739.1"/>
    </source>
</evidence>
<dbReference type="AlphaFoldDB" id="A0A8H6JGH1"/>
<evidence type="ECO:0000313" key="4">
    <source>
        <dbReference type="Proteomes" id="UP000639643"/>
    </source>
</evidence>
<accession>A0A8H6JGH1</accession>
<feature type="compositionally biased region" description="Basic and acidic residues" evidence="2">
    <location>
        <begin position="1"/>
        <end position="12"/>
    </location>
</feature>
<feature type="region of interest" description="Disordered" evidence="2">
    <location>
        <begin position="66"/>
        <end position="88"/>
    </location>
</feature>
<protein>
    <submittedName>
        <fullName evidence="3">Uncharacterized protein</fullName>
    </submittedName>
</protein>
<evidence type="ECO:0000256" key="1">
    <source>
        <dbReference type="SAM" id="Coils"/>
    </source>
</evidence>
<comment type="caution">
    <text evidence="3">The sequence shown here is derived from an EMBL/GenBank/DDBJ whole genome shotgun (WGS) entry which is preliminary data.</text>
</comment>
<organism evidence="3 4">
    <name type="scientific">Colletotrichum musicola</name>
    <dbReference type="NCBI Taxonomy" id="2175873"/>
    <lineage>
        <taxon>Eukaryota</taxon>
        <taxon>Fungi</taxon>
        <taxon>Dikarya</taxon>
        <taxon>Ascomycota</taxon>
        <taxon>Pezizomycotina</taxon>
        <taxon>Sordariomycetes</taxon>
        <taxon>Hypocreomycetidae</taxon>
        <taxon>Glomerellales</taxon>
        <taxon>Glomerellaceae</taxon>
        <taxon>Colletotrichum</taxon>
        <taxon>Colletotrichum orchidearum species complex</taxon>
    </lineage>
</organism>
<gene>
    <name evidence="3" type="ORF">CMUS01_12985</name>
</gene>
<name>A0A8H6JGH1_9PEZI</name>
<dbReference type="Proteomes" id="UP000639643">
    <property type="component" value="Unassembled WGS sequence"/>
</dbReference>
<proteinExistence type="predicted"/>
<sequence length="423" mass="47616">MTTEIKKPETCVKEGPVSTPPALPPREPGTSDKAEETAIPTSSAQPAVSISILDWRSLMTGTKEHASAVQLQDDTPAPAPKHCGNDAKDGTCMRKQQFEDEAARRKHLEVDLGNLQTELKQKEKELQDVRKRWKQAAKELDKTKSSQQRGLHQRTDSEVKDDVAQLRWNIRNLAFGYFGGEYKIGVKAEDLTSKTWQSLLSFLDYRLDMDINLRSGAVRPFIIQALIWDVIDTRIFHNGLWAGPVSSAFVRLIRQIAPAKPEEQSFDAEAWRKFNLWKADTASMIVNSFEATGSIESDRQRLDDRLAKISVDVVRSAGKFSSRDRPHDHDIIRREIHNILRDAVKLDESLNRQAVSFHWQFHRIVPFDGEIMSWIPGVTAEKNSLCLSVAPGLRKRGKSSGDGFESTALILPGEVFPVATREP</sequence>
<dbReference type="EMBL" id="WIGM01000778">
    <property type="protein sequence ID" value="KAF6812739.1"/>
    <property type="molecule type" value="Genomic_DNA"/>
</dbReference>
<keyword evidence="1" id="KW-0175">Coiled coil</keyword>
<evidence type="ECO:0000256" key="2">
    <source>
        <dbReference type="SAM" id="MobiDB-lite"/>
    </source>
</evidence>